<dbReference type="InterPro" id="IPR036249">
    <property type="entry name" value="Thioredoxin-like_sf"/>
</dbReference>
<dbReference type="GO" id="GO:0004364">
    <property type="term" value="F:glutathione transferase activity"/>
    <property type="evidence" value="ECO:0007669"/>
    <property type="project" value="TreeGrafter"/>
</dbReference>
<dbReference type="SUPFAM" id="SSF47616">
    <property type="entry name" value="GST C-terminal domain-like"/>
    <property type="match status" value="1"/>
</dbReference>
<keyword evidence="4" id="KW-1185">Reference proteome</keyword>
<dbReference type="PANTHER" id="PTHR43968:SF6">
    <property type="entry name" value="GLUTATHIONE S-TRANSFERASE OMEGA"/>
    <property type="match status" value="1"/>
</dbReference>
<reference evidence="3 4" key="1">
    <citation type="journal article" date="2015" name="Genome Biol. Evol.">
        <title>Phylogenomic analyses indicate that early fungi evolved digesting cell walls of algal ancestors of land plants.</title>
        <authorList>
            <person name="Chang Y."/>
            <person name="Wang S."/>
            <person name="Sekimoto S."/>
            <person name="Aerts A.L."/>
            <person name="Choi C."/>
            <person name="Clum A."/>
            <person name="LaButti K.M."/>
            <person name="Lindquist E.A."/>
            <person name="Yee Ngan C."/>
            <person name="Ohm R.A."/>
            <person name="Salamov A.A."/>
            <person name="Grigoriev I.V."/>
            <person name="Spatafora J.W."/>
            <person name="Berbee M.L."/>
        </authorList>
    </citation>
    <scope>NUCLEOTIDE SEQUENCE [LARGE SCALE GENOMIC DNA]</scope>
    <source>
        <strain evidence="3 4">JEL478</strain>
    </source>
</reference>
<dbReference type="GO" id="GO:0006749">
    <property type="term" value="P:glutathione metabolic process"/>
    <property type="evidence" value="ECO:0007669"/>
    <property type="project" value="TreeGrafter"/>
</dbReference>
<proteinExistence type="predicted"/>
<dbReference type="CDD" id="cd00299">
    <property type="entry name" value="GST_C_family"/>
    <property type="match status" value="1"/>
</dbReference>
<dbReference type="PANTHER" id="PTHR43968">
    <property type="match status" value="1"/>
</dbReference>
<feature type="region of interest" description="Disordered" evidence="1">
    <location>
        <begin position="372"/>
        <end position="392"/>
    </location>
</feature>
<accession>A0A139A6D0</accession>
<dbReference type="Pfam" id="PF13410">
    <property type="entry name" value="GST_C_2"/>
    <property type="match status" value="1"/>
</dbReference>
<dbReference type="Gene3D" id="1.20.120.520">
    <property type="entry name" value="nmb1532 protein domain like"/>
    <property type="match status" value="1"/>
</dbReference>
<evidence type="ECO:0000256" key="1">
    <source>
        <dbReference type="SAM" id="MobiDB-lite"/>
    </source>
</evidence>
<evidence type="ECO:0000313" key="4">
    <source>
        <dbReference type="Proteomes" id="UP000070544"/>
    </source>
</evidence>
<protein>
    <recommendedName>
        <fullName evidence="2">GST N-terminal domain-containing protein</fullName>
    </recommendedName>
</protein>
<dbReference type="SUPFAM" id="SSF52833">
    <property type="entry name" value="Thioredoxin-like"/>
    <property type="match status" value="1"/>
</dbReference>
<dbReference type="InterPro" id="IPR050983">
    <property type="entry name" value="GST_Omega/HSP26"/>
</dbReference>
<dbReference type="Pfam" id="PF01814">
    <property type="entry name" value="Hemerythrin"/>
    <property type="match status" value="1"/>
</dbReference>
<dbReference type="OrthoDB" id="4951845at2759"/>
<organism evidence="3 4">
    <name type="scientific">Gonapodya prolifera (strain JEL478)</name>
    <name type="common">Monoblepharis prolifera</name>
    <dbReference type="NCBI Taxonomy" id="1344416"/>
    <lineage>
        <taxon>Eukaryota</taxon>
        <taxon>Fungi</taxon>
        <taxon>Fungi incertae sedis</taxon>
        <taxon>Chytridiomycota</taxon>
        <taxon>Chytridiomycota incertae sedis</taxon>
        <taxon>Monoblepharidomycetes</taxon>
        <taxon>Monoblepharidales</taxon>
        <taxon>Gonapodyaceae</taxon>
        <taxon>Gonapodya</taxon>
    </lineage>
</organism>
<dbReference type="STRING" id="1344416.A0A139A6D0"/>
<sequence>MSGGYHLYSKGFCPFTQMARIALTASSVPHEFTRYQPQESFPDWWKTASPDGTFPVLQLPDGSYTNSSAKMIVIASEAKGADAPSLYPEDRVEDVKTWEAKVRPGLVQPALKVLMAANPDIQAEFRPKLKEALALVTEQLKSRPEVTYFLGTQTPTSVDAIVYPVLQRLPLIAYFRGVTFSNDTIDAYVRFLESNTSFTSTSYDMQQMKQFFIKTLPKMKPMSMGRLQHMAIRRHYDKALQLHKELEGLGDGEEERAKEIAKELTRRVTTLVLLIQTHASFEEEVVYPVFEEMTPGSTSRAHSEHTHDVAVLAKFDKDYKAALEVVLAPPANGTTSATAAAAAEPEAKSKVGVVQRAKKVFGAVAGSLRNLGKSTSNQGSSASLESSSSSVRSAPQIEVGSTVVTTVKKEYGAFLDGLEHWKKEMDEHMAGEEKDLFPMTAQLGDKEIGVFTKIYHHTSPSLEVLLPFILEPLTPQERMQYMHNISLALAEKEPTEWQKVGGYLKSGLSAGDVTDLKERLPALAPVVE</sequence>
<dbReference type="GO" id="GO:0005737">
    <property type="term" value="C:cytoplasm"/>
    <property type="evidence" value="ECO:0007669"/>
    <property type="project" value="TreeGrafter"/>
</dbReference>
<dbReference type="AlphaFoldDB" id="A0A139A6D0"/>
<evidence type="ECO:0000259" key="2">
    <source>
        <dbReference type="PROSITE" id="PS50404"/>
    </source>
</evidence>
<dbReference type="Proteomes" id="UP000070544">
    <property type="component" value="Unassembled WGS sequence"/>
</dbReference>
<evidence type="ECO:0000313" key="3">
    <source>
        <dbReference type="EMBL" id="KXS12218.1"/>
    </source>
</evidence>
<dbReference type="InterPro" id="IPR036282">
    <property type="entry name" value="Glutathione-S-Trfase_C_sf"/>
</dbReference>
<name>A0A139A6D0_GONPJ</name>
<dbReference type="Pfam" id="PF13409">
    <property type="entry name" value="GST_N_2"/>
    <property type="match status" value="1"/>
</dbReference>
<dbReference type="GO" id="GO:0045174">
    <property type="term" value="F:glutathione dehydrogenase (ascorbate) activity"/>
    <property type="evidence" value="ECO:0007669"/>
    <property type="project" value="TreeGrafter"/>
</dbReference>
<dbReference type="InterPro" id="IPR004045">
    <property type="entry name" value="Glutathione_S-Trfase_N"/>
</dbReference>
<dbReference type="EMBL" id="KQ965790">
    <property type="protein sequence ID" value="KXS12218.1"/>
    <property type="molecule type" value="Genomic_DNA"/>
</dbReference>
<dbReference type="Gene3D" id="3.40.30.10">
    <property type="entry name" value="Glutaredoxin"/>
    <property type="match status" value="1"/>
</dbReference>
<gene>
    <name evidence="3" type="ORF">M427DRAFT_137451</name>
</gene>
<dbReference type="InterPro" id="IPR012312">
    <property type="entry name" value="Hemerythrin-like"/>
</dbReference>
<dbReference type="Gene3D" id="1.20.1050.10">
    <property type="match status" value="1"/>
</dbReference>
<feature type="compositionally biased region" description="Low complexity" evidence="1">
    <location>
        <begin position="376"/>
        <end position="392"/>
    </location>
</feature>
<feature type="domain" description="GST N-terminal" evidence="2">
    <location>
        <begin position="3"/>
        <end position="82"/>
    </location>
</feature>
<dbReference type="PROSITE" id="PS50404">
    <property type="entry name" value="GST_NTER"/>
    <property type="match status" value="1"/>
</dbReference>